<comment type="caution">
    <text evidence="1">The sequence shown here is derived from an EMBL/GenBank/DDBJ whole genome shotgun (WGS) entry which is preliminary data.</text>
</comment>
<proteinExistence type="predicted"/>
<dbReference type="EMBL" id="BAAAZP010000253">
    <property type="protein sequence ID" value="GAA3720972.1"/>
    <property type="molecule type" value="Genomic_DNA"/>
</dbReference>
<dbReference type="RefSeq" id="WP_344897550.1">
    <property type="nucleotide sequence ID" value="NZ_BAAAZP010000253.1"/>
</dbReference>
<gene>
    <name evidence="1" type="ORF">GCM10022224_103490</name>
</gene>
<organism evidence="1 2">
    <name type="scientific">Nonomuraea antimicrobica</name>
    <dbReference type="NCBI Taxonomy" id="561173"/>
    <lineage>
        <taxon>Bacteria</taxon>
        <taxon>Bacillati</taxon>
        <taxon>Actinomycetota</taxon>
        <taxon>Actinomycetes</taxon>
        <taxon>Streptosporangiales</taxon>
        <taxon>Streptosporangiaceae</taxon>
        <taxon>Nonomuraea</taxon>
    </lineage>
</organism>
<reference evidence="2" key="1">
    <citation type="journal article" date="2019" name="Int. J. Syst. Evol. Microbiol.">
        <title>The Global Catalogue of Microorganisms (GCM) 10K type strain sequencing project: providing services to taxonomists for standard genome sequencing and annotation.</title>
        <authorList>
            <consortium name="The Broad Institute Genomics Platform"/>
            <consortium name="The Broad Institute Genome Sequencing Center for Infectious Disease"/>
            <person name="Wu L."/>
            <person name="Ma J."/>
        </authorList>
    </citation>
    <scope>NUCLEOTIDE SEQUENCE [LARGE SCALE GENOMIC DNA]</scope>
    <source>
        <strain evidence="2">JCM 16904</strain>
    </source>
</reference>
<evidence type="ECO:0000313" key="1">
    <source>
        <dbReference type="EMBL" id="GAA3720972.1"/>
    </source>
</evidence>
<keyword evidence="2" id="KW-1185">Reference proteome</keyword>
<evidence type="ECO:0000313" key="2">
    <source>
        <dbReference type="Proteomes" id="UP001500902"/>
    </source>
</evidence>
<sequence>MSEQPQISVPIPATLAATQRQRNNLADECAMLWAHVQQLTAELDQVTAELAQLRDGASLSGSSTSSSSSA</sequence>
<name>A0ABP7ENK5_9ACTN</name>
<protein>
    <submittedName>
        <fullName evidence="1">Uncharacterized protein</fullName>
    </submittedName>
</protein>
<accession>A0ABP7ENK5</accession>
<dbReference type="Proteomes" id="UP001500902">
    <property type="component" value="Unassembled WGS sequence"/>
</dbReference>